<gene>
    <name evidence="4" type="ORF">GX523_12840</name>
</gene>
<proteinExistence type="inferred from homology"/>
<dbReference type="InterPro" id="IPR038404">
    <property type="entry name" value="TRAP_DctP_sf"/>
</dbReference>
<dbReference type="Pfam" id="PF03480">
    <property type="entry name" value="DctP"/>
    <property type="match status" value="1"/>
</dbReference>
<dbReference type="InterPro" id="IPR004682">
    <property type="entry name" value="TRAP_DctP"/>
</dbReference>
<dbReference type="NCBIfam" id="NF037995">
    <property type="entry name" value="TRAP_S1"/>
    <property type="match status" value="1"/>
</dbReference>
<dbReference type="EMBL" id="DUTF01000280">
    <property type="protein sequence ID" value="HHY27601.1"/>
    <property type="molecule type" value="Genomic_DNA"/>
</dbReference>
<evidence type="ECO:0000313" key="5">
    <source>
        <dbReference type="Proteomes" id="UP000553059"/>
    </source>
</evidence>
<accession>A0A7C6Z5G8</accession>
<evidence type="ECO:0000256" key="2">
    <source>
        <dbReference type="ARBA" id="ARBA00022448"/>
    </source>
</evidence>
<dbReference type="PANTHER" id="PTHR33376:SF7">
    <property type="entry name" value="C4-DICARBOXYLATE-BINDING PROTEIN DCTB"/>
    <property type="match status" value="1"/>
</dbReference>
<keyword evidence="2" id="KW-0813">Transport</keyword>
<dbReference type="AlphaFoldDB" id="A0A7C6Z5G8"/>
<dbReference type="Proteomes" id="UP000553059">
    <property type="component" value="Unassembled WGS sequence"/>
</dbReference>
<dbReference type="NCBIfam" id="TIGR00787">
    <property type="entry name" value="dctP"/>
    <property type="match status" value="1"/>
</dbReference>
<protein>
    <submittedName>
        <fullName evidence="4">DctP family TRAP transporter solute-binding subunit</fullName>
    </submittedName>
</protein>
<name>A0A7C6Z5G8_9FIRM</name>
<dbReference type="InterPro" id="IPR018389">
    <property type="entry name" value="DctP_fam"/>
</dbReference>
<dbReference type="PANTHER" id="PTHR33376">
    <property type="match status" value="1"/>
</dbReference>
<dbReference type="GO" id="GO:0030288">
    <property type="term" value="C:outer membrane-bounded periplasmic space"/>
    <property type="evidence" value="ECO:0007669"/>
    <property type="project" value="InterPro"/>
</dbReference>
<keyword evidence="3" id="KW-0732">Signal</keyword>
<sequence>MARNSWLFILSMVVLLLAGCGTRVIDGQQVDKKDKIIIKFSHVVEENTPKGLAAIRFANLVRERSKGSIEVQVFPNSQLFKDGEEFEALSRGDVQMIAPTTSKVAQLFPQWQIWDLPYLFDDLDSVHQIMDGPLGRTLLEQLHQKSMKGLAMWDNGFKQLTNNDHPITKPSDLQGLCFRIMSQGILEEQFHYFGADTLYLPFNDVYQSLEEGRAQGQENTISNIYTKNFDQVQSYLTLSQHGFMGYAVIVNEEFWNQLPSQARELLETTLAEVTLWERDIAKKLNDEQLSELQKRNKIKMYTLDSQEKRFWKEDFALVYAKFVQENDADFLNDVRKSIDLAGNR</sequence>
<comment type="caution">
    <text evidence="4">The sequence shown here is derived from an EMBL/GenBank/DDBJ whole genome shotgun (WGS) entry which is preliminary data.</text>
</comment>
<dbReference type="Gene3D" id="3.40.190.170">
    <property type="entry name" value="Bacterial extracellular solute-binding protein, family 7"/>
    <property type="match status" value="1"/>
</dbReference>
<organism evidence="4 5">
    <name type="scientific">Desulfitobacterium dehalogenans</name>
    <dbReference type="NCBI Taxonomy" id="36854"/>
    <lineage>
        <taxon>Bacteria</taxon>
        <taxon>Bacillati</taxon>
        <taxon>Bacillota</taxon>
        <taxon>Clostridia</taxon>
        <taxon>Eubacteriales</taxon>
        <taxon>Desulfitobacteriaceae</taxon>
        <taxon>Desulfitobacterium</taxon>
    </lineage>
</organism>
<evidence type="ECO:0000256" key="1">
    <source>
        <dbReference type="ARBA" id="ARBA00009023"/>
    </source>
</evidence>
<reference evidence="4 5" key="1">
    <citation type="journal article" date="2020" name="Biotechnol. Biofuels">
        <title>New insights from the biogas microbiome by comprehensive genome-resolved metagenomics of nearly 1600 species originating from multiple anaerobic digesters.</title>
        <authorList>
            <person name="Campanaro S."/>
            <person name="Treu L."/>
            <person name="Rodriguez-R L.M."/>
            <person name="Kovalovszki A."/>
            <person name="Ziels R.M."/>
            <person name="Maus I."/>
            <person name="Zhu X."/>
            <person name="Kougias P.G."/>
            <person name="Basile A."/>
            <person name="Luo G."/>
            <person name="Schluter A."/>
            <person name="Konstantinidis K.T."/>
            <person name="Angelidaki I."/>
        </authorList>
    </citation>
    <scope>NUCLEOTIDE SEQUENCE [LARGE SCALE GENOMIC DNA]</scope>
    <source>
        <strain evidence="4">AS05jafATM_4</strain>
    </source>
</reference>
<evidence type="ECO:0000256" key="3">
    <source>
        <dbReference type="ARBA" id="ARBA00022729"/>
    </source>
</evidence>
<dbReference type="PIRSF" id="PIRSF006470">
    <property type="entry name" value="DctB"/>
    <property type="match status" value="1"/>
</dbReference>
<dbReference type="GO" id="GO:0055085">
    <property type="term" value="P:transmembrane transport"/>
    <property type="evidence" value="ECO:0007669"/>
    <property type="project" value="InterPro"/>
</dbReference>
<dbReference type="PROSITE" id="PS51257">
    <property type="entry name" value="PROKAR_LIPOPROTEIN"/>
    <property type="match status" value="1"/>
</dbReference>
<evidence type="ECO:0000313" key="4">
    <source>
        <dbReference type="EMBL" id="HHY27601.1"/>
    </source>
</evidence>
<comment type="similarity">
    <text evidence="1">Belongs to the bacterial solute-binding protein 7 family.</text>
</comment>